<evidence type="ECO:0000256" key="1">
    <source>
        <dbReference type="ARBA" id="ARBA00022676"/>
    </source>
</evidence>
<dbReference type="InterPro" id="IPR002516">
    <property type="entry name" value="Glyco_trans_11"/>
</dbReference>
<reference evidence="4" key="2">
    <citation type="submission" date="2020-11" db="EMBL/GenBank/DDBJ databases">
        <authorList>
            <person name="McCartney M.A."/>
            <person name="Auch B."/>
            <person name="Kono T."/>
            <person name="Mallez S."/>
            <person name="Becker A."/>
            <person name="Gohl D.M."/>
            <person name="Silverstein K.A.T."/>
            <person name="Koren S."/>
            <person name="Bechman K.B."/>
            <person name="Herman A."/>
            <person name="Abrahante J.E."/>
            <person name="Garbe J."/>
        </authorList>
    </citation>
    <scope>NUCLEOTIDE SEQUENCE</scope>
    <source>
        <strain evidence="4">Duluth1</strain>
        <tissue evidence="4">Whole animal</tissue>
    </source>
</reference>
<comment type="similarity">
    <text evidence="3">Belongs to the glycosyltransferase 11 family.</text>
</comment>
<keyword evidence="5" id="KW-1185">Reference proteome</keyword>
<dbReference type="Gene3D" id="3.40.50.11350">
    <property type="match status" value="1"/>
</dbReference>
<keyword evidence="2 3" id="KW-0808">Transferase</keyword>
<dbReference type="EMBL" id="JAIWYP010000008">
    <property type="protein sequence ID" value="KAH3788936.1"/>
    <property type="molecule type" value="Genomic_DNA"/>
</dbReference>
<dbReference type="GO" id="GO:0005975">
    <property type="term" value="P:carbohydrate metabolic process"/>
    <property type="evidence" value="ECO:0007669"/>
    <property type="project" value="InterPro"/>
</dbReference>
<keyword evidence="1 3" id="KW-0328">Glycosyltransferase</keyword>
<dbReference type="AlphaFoldDB" id="A0A9D4F2M6"/>
<accession>A0A9D4F2M6</accession>
<reference evidence="4" key="1">
    <citation type="journal article" date="2019" name="bioRxiv">
        <title>The Genome of the Zebra Mussel, Dreissena polymorpha: A Resource for Invasive Species Research.</title>
        <authorList>
            <person name="McCartney M.A."/>
            <person name="Auch B."/>
            <person name="Kono T."/>
            <person name="Mallez S."/>
            <person name="Zhang Y."/>
            <person name="Obille A."/>
            <person name="Becker A."/>
            <person name="Abrahante J.E."/>
            <person name="Garbe J."/>
            <person name="Badalamenti J.P."/>
            <person name="Herman A."/>
            <person name="Mangelson H."/>
            <person name="Liachko I."/>
            <person name="Sullivan S."/>
            <person name="Sone E.D."/>
            <person name="Koren S."/>
            <person name="Silverstein K.A.T."/>
            <person name="Beckman K.B."/>
            <person name="Gohl D.M."/>
        </authorList>
    </citation>
    <scope>NUCLEOTIDE SEQUENCE</scope>
    <source>
        <strain evidence="4">Duluth1</strain>
        <tissue evidence="4">Whole animal</tissue>
    </source>
</reference>
<dbReference type="CDD" id="cd11301">
    <property type="entry name" value="Fut1_Fut2_like"/>
    <property type="match status" value="1"/>
</dbReference>
<dbReference type="EC" id="2.4.1.-" evidence="3"/>
<evidence type="ECO:0000256" key="3">
    <source>
        <dbReference type="RuleBase" id="RU363129"/>
    </source>
</evidence>
<keyword evidence="3" id="KW-0735">Signal-anchor</keyword>
<dbReference type="PANTHER" id="PTHR11927">
    <property type="entry name" value="GALACTOSIDE 2-L-FUCOSYLTRANSFERASE"/>
    <property type="match status" value="1"/>
</dbReference>
<sequence length="309" mass="34948">MVLLSYSKPFFITTGPTPFFVPTGVTTVASPIQMNYTNSPNGILTRSSNFSTLIIRLKGRLGNMMFQYASILGIAATCKFSNVVVERGEHLREIFSFSNTKVSFSASTMSSTSIREKKSGTFDNRLVTLNNSVSFRVDGYLQSWRYFEAIRDTVRKEFTFSTEISNKAWFRLHDVLKTFNVTNATFVGVHIRRGDFTYNKKYGFLTAPLEYIIKSMNIFLNLYSNRTVFVICSDGIKWAKDALSNVTSSYNMYFMEGNSAEVDMAILSKCNHTIITTGTFSWWAAWLAGRYDDCLQEAGVGKHVLMDSI</sequence>
<evidence type="ECO:0000313" key="4">
    <source>
        <dbReference type="EMBL" id="KAH3788936.1"/>
    </source>
</evidence>
<dbReference type="Pfam" id="PF01531">
    <property type="entry name" value="Glyco_transf_11"/>
    <property type="match status" value="1"/>
</dbReference>
<comment type="subcellular location">
    <subcellularLocation>
        <location evidence="3">Golgi apparatus</location>
        <location evidence="3">Golgi stack membrane</location>
        <topology evidence="3">Single-pass type II membrane protein</topology>
    </subcellularLocation>
</comment>
<dbReference type="Proteomes" id="UP000828390">
    <property type="component" value="Unassembled WGS sequence"/>
</dbReference>
<evidence type="ECO:0000256" key="2">
    <source>
        <dbReference type="ARBA" id="ARBA00022679"/>
    </source>
</evidence>
<gene>
    <name evidence="4" type="ORF">DPMN_167100</name>
</gene>
<keyword evidence="3" id="KW-0333">Golgi apparatus</keyword>
<organism evidence="4 5">
    <name type="scientific">Dreissena polymorpha</name>
    <name type="common">Zebra mussel</name>
    <name type="synonym">Mytilus polymorpha</name>
    <dbReference type="NCBI Taxonomy" id="45954"/>
    <lineage>
        <taxon>Eukaryota</taxon>
        <taxon>Metazoa</taxon>
        <taxon>Spiralia</taxon>
        <taxon>Lophotrochozoa</taxon>
        <taxon>Mollusca</taxon>
        <taxon>Bivalvia</taxon>
        <taxon>Autobranchia</taxon>
        <taxon>Heteroconchia</taxon>
        <taxon>Euheterodonta</taxon>
        <taxon>Imparidentia</taxon>
        <taxon>Neoheterodontei</taxon>
        <taxon>Myida</taxon>
        <taxon>Dreissenoidea</taxon>
        <taxon>Dreissenidae</taxon>
        <taxon>Dreissena</taxon>
    </lineage>
</organism>
<keyword evidence="3" id="KW-0325">Glycoprotein</keyword>
<comment type="pathway">
    <text evidence="3">Protein modification; protein glycosylation.</text>
</comment>
<dbReference type="GO" id="GO:0032580">
    <property type="term" value="C:Golgi cisterna membrane"/>
    <property type="evidence" value="ECO:0007669"/>
    <property type="project" value="UniProtKB-SubCell"/>
</dbReference>
<evidence type="ECO:0000313" key="5">
    <source>
        <dbReference type="Proteomes" id="UP000828390"/>
    </source>
</evidence>
<dbReference type="PANTHER" id="PTHR11927:SF9">
    <property type="entry name" value="L-FUCOSYLTRANSFERASE"/>
    <property type="match status" value="1"/>
</dbReference>
<name>A0A9D4F2M6_DREPO</name>
<protein>
    <recommendedName>
        <fullName evidence="3">L-Fucosyltransferase</fullName>
        <ecNumber evidence="3">2.4.1.-</ecNumber>
    </recommendedName>
</protein>
<keyword evidence="3" id="KW-0812">Transmembrane</keyword>
<dbReference type="GO" id="GO:0008107">
    <property type="term" value="F:galactoside 2-alpha-L-fucosyltransferase activity"/>
    <property type="evidence" value="ECO:0007669"/>
    <property type="project" value="InterPro"/>
</dbReference>
<proteinExistence type="inferred from homology"/>
<comment type="caution">
    <text evidence="4">The sequence shown here is derived from an EMBL/GenBank/DDBJ whole genome shotgun (WGS) entry which is preliminary data.</text>
</comment>